<sequence length="51" mass="5609">MTSRLHSTCQLADGFHWLLISPEGDIYVESGVGFETEEEALSDLGIVPRDS</sequence>
<evidence type="ECO:0000313" key="1">
    <source>
        <dbReference type="EMBL" id="MXO93581.1"/>
    </source>
</evidence>
<dbReference type="RefSeq" id="WP_160731845.1">
    <property type="nucleotide sequence ID" value="NZ_BMJK01000001.1"/>
</dbReference>
<dbReference type="EMBL" id="WTYH01000001">
    <property type="protein sequence ID" value="MXO93581.1"/>
    <property type="molecule type" value="Genomic_DNA"/>
</dbReference>
<reference evidence="1 2" key="1">
    <citation type="submission" date="2019-12" db="EMBL/GenBank/DDBJ databases">
        <title>Genomic-based taxomic classification of the family Erythrobacteraceae.</title>
        <authorList>
            <person name="Xu L."/>
        </authorList>
    </citation>
    <scope>NUCLEOTIDE SEQUENCE [LARGE SCALE GENOMIC DNA]</scope>
    <source>
        <strain evidence="1 2">RC4-10-4</strain>
    </source>
</reference>
<comment type="caution">
    <text evidence="1">The sequence shown here is derived from an EMBL/GenBank/DDBJ whole genome shotgun (WGS) entry which is preliminary data.</text>
</comment>
<gene>
    <name evidence="1" type="ORF">GRI62_08170</name>
</gene>
<evidence type="ECO:0000313" key="2">
    <source>
        <dbReference type="Proteomes" id="UP000460626"/>
    </source>
</evidence>
<protein>
    <submittedName>
        <fullName evidence="1">Uncharacterized protein</fullName>
    </submittedName>
</protein>
<name>A0A844ZZ73_9SPHN</name>
<keyword evidence="2" id="KW-1185">Reference proteome</keyword>
<dbReference type="Proteomes" id="UP000460626">
    <property type="component" value="Unassembled WGS sequence"/>
</dbReference>
<organism evidence="1 2">
    <name type="scientific">Aurantiacibacter arachoides</name>
    <dbReference type="NCBI Taxonomy" id="1850444"/>
    <lineage>
        <taxon>Bacteria</taxon>
        <taxon>Pseudomonadati</taxon>
        <taxon>Pseudomonadota</taxon>
        <taxon>Alphaproteobacteria</taxon>
        <taxon>Sphingomonadales</taxon>
        <taxon>Erythrobacteraceae</taxon>
        <taxon>Aurantiacibacter</taxon>
    </lineage>
</organism>
<dbReference type="AlphaFoldDB" id="A0A844ZZ73"/>
<accession>A0A844ZZ73</accession>
<proteinExistence type="predicted"/>